<dbReference type="AlphaFoldDB" id="W6N816"/>
<gene>
    <name evidence="2" type="ORF">CTDIVETGP_2746</name>
</gene>
<sequence length="75" mass="8774">MNFTYKNISLIWKIGLAIIIALVFIHILPFVIIAGIAIWGLVRCINYFKSKSKFRKSKEPFNKKVIDVKYREVSK</sequence>
<reference evidence="2 3" key="1">
    <citation type="journal article" date="2015" name="Genome Announc.">
        <title>Draft Genome Sequence of Clostridium tyrobutyricum Strain DIVETGP, Isolated from Cow's Milk for Grana Padano Production.</title>
        <authorList>
            <person name="Soggiu A."/>
            <person name="Piras C."/>
            <person name="Gaiarsa S."/>
            <person name="Sassera D."/>
            <person name="Roncada P."/>
            <person name="Bendixen E."/>
            <person name="Brasca M."/>
            <person name="Bonizzi L."/>
        </authorList>
    </citation>
    <scope>NUCLEOTIDE SEQUENCE [LARGE SCALE GENOMIC DNA]</scope>
    <source>
        <strain evidence="2 3">DIVETGP</strain>
    </source>
</reference>
<comment type="caution">
    <text evidence="2">The sequence shown here is derived from an EMBL/GenBank/DDBJ whole genome shotgun (WGS) entry which is preliminary data.</text>
</comment>
<organism evidence="2 3">
    <name type="scientific">Clostridium tyrobutyricum DIVETGP</name>
    <dbReference type="NCBI Taxonomy" id="1408889"/>
    <lineage>
        <taxon>Bacteria</taxon>
        <taxon>Bacillati</taxon>
        <taxon>Bacillota</taxon>
        <taxon>Clostridia</taxon>
        <taxon>Eubacteriales</taxon>
        <taxon>Clostridiaceae</taxon>
        <taxon>Clostridium</taxon>
    </lineage>
</organism>
<evidence type="ECO:0000256" key="1">
    <source>
        <dbReference type="SAM" id="Phobius"/>
    </source>
</evidence>
<dbReference type="EMBL" id="CBXI010000044">
    <property type="protein sequence ID" value="CDL92676.1"/>
    <property type="molecule type" value="Genomic_DNA"/>
</dbReference>
<protein>
    <submittedName>
        <fullName evidence="2">Uncharacterized protein</fullName>
    </submittedName>
</protein>
<evidence type="ECO:0000313" key="3">
    <source>
        <dbReference type="Proteomes" id="UP000019482"/>
    </source>
</evidence>
<keyword evidence="1" id="KW-0472">Membrane</keyword>
<dbReference type="Proteomes" id="UP000019482">
    <property type="component" value="Unassembled WGS sequence"/>
</dbReference>
<keyword evidence="3" id="KW-1185">Reference proteome</keyword>
<keyword evidence="1" id="KW-1133">Transmembrane helix</keyword>
<dbReference type="RefSeq" id="WP_017752126.1">
    <property type="nucleotide sequence ID" value="NZ_CBXI010000044.1"/>
</dbReference>
<accession>W6N816</accession>
<dbReference type="GeneID" id="29419366"/>
<proteinExistence type="predicted"/>
<feature type="transmembrane region" description="Helical" evidence="1">
    <location>
        <begin position="12"/>
        <end position="42"/>
    </location>
</feature>
<keyword evidence="1" id="KW-0812">Transmembrane</keyword>
<evidence type="ECO:0000313" key="2">
    <source>
        <dbReference type="EMBL" id="CDL92676.1"/>
    </source>
</evidence>
<name>W6N816_CLOTY</name>